<keyword evidence="3" id="KW-1185">Reference proteome</keyword>
<evidence type="ECO:0000313" key="2">
    <source>
        <dbReference type="EMBL" id="PBK93340.1"/>
    </source>
</evidence>
<feature type="region of interest" description="Disordered" evidence="1">
    <location>
        <begin position="1"/>
        <end position="39"/>
    </location>
</feature>
<dbReference type="AlphaFoldDB" id="A0A2H3DGU5"/>
<feature type="compositionally biased region" description="Polar residues" evidence="1">
    <location>
        <begin position="26"/>
        <end position="39"/>
    </location>
</feature>
<dbReference type="Proteomes" id="UP000217790">
    <property type="component" value="Unassembled WGS sequence"/>
</dbReference>
<evidence type="ECO:0000256" key="1">
    <source>
        <dbReference type="SAM" id="MobiDB-lite"/>
    </source>
</evidence>
<sequence length="135" mass="14641">MATSRKQSIQKPHSAPPPATLPVSEWPSTSQVAPPSGLQTTFCIHGYNHHWPTPAAPKTFQVPLQSLAPAPPSTPRLSPTLQSLEIHRPVESALVLGPWHAHFEDNQESSSEDLPLPSPSLPSSEHKHDPPETPL</sequence>
<proteinExistence type="predicted"/>
<reference evidence="3" key="1">
    <citation type="journal article" date="2017" name="Nat. Ecol. Evol.">
        <title>Genome expansion and lineage-specific genetic innovations in the forest pathogenic fungi Armillaria.</title>
        <authorList>
            <person name="Sipos G."/>
            <person name="Prasanna A.N."/>
            <person name="Walter M.C."/>
            <person name="O'Connor E."/>
            <person name="Balint B."/>
            <person name="Krizsan K."/>
            <person name="Kiss B."/>
            <person name="Hess J."/>
            <person name="Varga T."/>
            <person name="Slot J."/>
            <person name="Riley R."/>
            <person name="Boka B."/>
            <person name="Rigling D."/>
            <person name="Barry K."/>
            <person name="Lee J."/>
            <person name="Mihaltcheva S."/>
            <person name="LaButti K."/>
            <person name="Lipzen A."/>
            <person name="Waldron R."/>
            <person name="Moloney N.M."/>
            <person name="Sperisen C."/>
            <person name="Kredics L."/>
            <person name="Vagvoelgyi C."/>
            <person name="Patrignani A."/>
            <person name="Fitzpatrick D."/>
            <person name="Nagy I."/>
            <person name="Doyle S."/>
            <person name="Anderson J.B."/>
            <person name="Grigoriev I.V."/>
            <person name="Gueldener U."/>
            <person name="Muensterkoetter M."/>
            <person name="Nagy L.G."/>
        </authorList>
    </citation>
    <scope>NUCLEOTIDE SEQUENCE [LARGE SCALE GENOMIC DNA]</scope>
    <source>
        <strain evidence="3">Ar21-2</strain>
    </source>
</reference>
<accession>A0A2H3DGU5</accession>
<dbReference type="OMA" id="HAHFEDN"/>
<evidence type="ECO:0000313" key="3">
    <source>
        <dbReference type="Proteomes" id="UP000217790"/>
    </source>
</evidence>
<feature type="compositionally biased region" description="Basic and acidic residues" evidence="1">
    <location>
        <begin position="124"/>
        <end position="135"/>
    </location>
</feature>
<protein>
    <submittedName>
        <fullName evidence="2">Uncharacterized protein</fullName>
    </submittedName>
</protein>
<feature type="region of interest" description="Disordered" evidence="1">
    <location>
        <begin position="101"/>
        <end position="135"/>
    </location>
</feature>
<dbReference type="EMBL" id="KZ293656">
    <property type="protein sequence ID" value="PBK93340.1"/>
    <property type="molecule type" value="Genomic_DNA"/>
</dbReference>
<dbReference type="InParanoid" id="A0A2H3DGU5"/>
<gene>
    <name evidence="2" type="ORF">ARMGADRAFT_1030004</name>
</gene>
<name>A0A2H3DGU5_ARMGA</name>
<feature type="compositionally biased region" description="Polar residues" evidence="1">
    <location>
        <begin position="1"/>
        <end position="11"/>
    </location>
</feature>
<organism evidence="2 3">
    <name type="scientific">Armillaria gallica</name>
    <name type="common">Bulbous honey fungus</name>
    <name type="synonym">Armillaria bulbosa</name>
    <dbReference type="NCBI Taxonomy" id="47427"/>
    <lineage>
        <taxon>Eukaryota</taxon>
        <taxon>Fungi</taxon>
        <taxon>Dikarya</taxon>
        <taxon>Basidiomycota</taxon>
        <taxon>Agaricomycotina</taxon>
        <taxon>Agaricomycetes</taxon>
        <taxon>Agaricomycetidae</taxon>
        <taxon>Agaricales</taxon>
        <taxon>Marasmiineae</taxon>
        <taxon>Physalacriaceae</taxon>
        <taxon>Armillaria</taxon>
    </lineage>
</organism>